<proteinExistence type="predicted"/>
<evidence type="ECO:0000256" key="1">
    <source>
        <dbReference type="SAM" id="MobiDB-lite"/>
    </source>
</evidence>
<reference evidence="2" key="1">
    <citation type="submission" date="2022-03" db="EMBL/GenBank/DDBJ databases">
        <authorList>
            <person name="Martin H S."/>
        </authorList>
    </citation>
    <scope>NUCLEOTIDE SEQUENCE</scope>
</reference>
<accession>A0ABN8IQR9</accession>
<evidence type="ECO:0000313" key="3">
    <source>
        <dbReference type="Proteomes" id="UP000837857"/>
    </source>
</evidence>
<gene>
    <name evidence="2" type="ORF">IPOD504_LOCUS12751</name>
</gene>
<name>A0ABN8IQR9_9NEOP</name>
<protein>
    <submittedName>
        <fullName evidence="2">Uncharacterized protein</fullName>
    </submittedName>
</protein>
<keyword evidence="3" id="KW-1185">Reference proteome</keyword>
<dbReference type="EMBL" id="OW152815">
    <property type="protein sequence ID" value="CAH2063951.1"/>
    <property type="molecule type" value="Genomic_DNA"/>
</dbReference>
<evidence type="ECO:0000313" key="2">
    <source>
        <dbReference type="EMBL" id="CAH2063951.1"/>
    </source>
</evidence>
<feature type="region of interest" description="Disordered" evidence="1">
    <location>
        <begin position="160"/>
        <end position="203"/>
    </location>
</feature>
<organism evidence="2 3">
    <name type="scientific">Iphiclides podalirius</name>
    <name type="common">scarce swallowtail</name>
    <dbReference type="NCBI Taxonomy" id="110791"/>
    <lineage>
        <taxon>Eukaryota</taxon>
        <taxon>Metazoa</taxon>
        <taxon>Ecdysozoa</taxon>
        <taxon>Arthropoda</taxon>
        <taxon>Hexapoda</taxon>
        <taxon>Insecta</taxon>
        <taxon>Pterygota</taxon>
        <taxon>Neoptera</taxon>
        <taxon>Endopterygota</taxon>
        <taxon>Lepidoptera</taxon>
        <taxon>Glossata</taxon>
        <taxon>Ditrysia</taxon>
        <taxon>Papilionoidea</taxon>
        <taxon>Papilionidae</taxon>
        <taxon>Papilioninae</taxon>
        <taxon>Iphiclides</taxon>
    </lineage>
</organism>
<feature type="non-terminal residue" evidence="2">
    <location>
        <position position="1"/>
    </location>
</feature>
<sequence>MGWRRGDGGRGEATTNIRVCVWCAHAHRRTALRPAAAGPRLSVAVMHTIFCFFPRNAAVGVQPYRCIGRPGGSCYPTSQRGRSEASRATQLSKLLPKGKLVHGHGLDQGIVKTTYQSVSTSGDIPLGKRSTAALNQSGCKHGNPDMRGGTRLMNIESMVDGLEPTPDRGPSVHSQSTSERLMRGPGAAQGRPRGGPGAAQGRRVMAPINATVWKITRAPITMEKSERH</sequence>
<dbReference type="Proteomes" id="UP000837857">
    <property type="component" value="Chromosome 3"/>
</dbReference>